<feature type="transmembrane region" description="Helical" evidence="2">
    <location>
        <begin position="327"/>
        <end position="349"/>
    </location>
</feature>
<evidence type="ECO:0000256" key="1">
    <source>
        <dbReference type="SAM" id="MobiDB-lite"/>
    </source>
</evidence>
<dbReference type="InParanoid" id="A8PBK5"/>
<dbReference type="AlphaFoldDB" id="A8PBK5"/>
<reference evidence="3 4" key="1">
    <citation type="journal article" date="2010" name="Proc. Natl. Acad. Sci. U.S.A.">
        <title>Insights into evolution of multicellular fungi from the assembled chromosomes of the mushroom Coprinopsis cinerea (Coprinus cinereus).</title>
        <authorList>
            <person name="Stajich J.E."/>
            <person name="Wilke S.K."/>
            <person name="Ahren D."/>
            <person name="Au C.H."/>
            <person name="Birren B.W."/>
            <person name="Borodovsky M."/>
            <person name="Burns C."/>
            <person name="Canback B."/>
            <person name="Casselton L.A."/>
            <person name="Cheng C.K."/>
            <person name="Deng J."/>
            <person name="Dietrich F.S."/>
            <person name="Fargo D.C."/>
            <person name="Farman M.L."/>
            <person name="Gathman A.C."/>
            <person name="Goldberg J."/>
            <person name="Guigo R."/>
            <person name="Hoegger P.J."/>
            <person name="Hooker J.B."/>
            <person name="Huggins A."/>
            <person name="James T.Y."/>
            <person name="Kamada T."/>
            <person name="Kilaru S."/>
            <person name="Kodira C."/>
            <person name="Kues U."/>
            <person name="Kupfer D."/>
            <person name="Kwan H.S."/>
            <person name="Lomsadze A."/>
            <person name="Li W."/>
            <person name="Lilly W.W."/>
            <person name="Ma L.J."/>
            <person name="Mackey A.J."/>
            <person name="Manning G."/>
            <person name="Martin F."/>
            <person name="Muraguchi H."/>
            <person name="Natvig D.O."/>
            <person name="Palmerini H."/>
            <person name="Ramesh M.A."/>
            <person name="Rehmeyer C.J."/>
            <person name="Roe B.A."/>
            <person name="Shenoy N."/>
            <person name="Stanke M."/>
            <person name="Ter-Hovhannisyan V."/>
            <person name="Tunlid A."/>
            <person name="Velagapudi R."/>
            <person name="Vision T.J."/>
            <person name="Zeng Q."/>
            <person name="Zolan M.E."/>
            <person name="Pukkila P.J."/>
        </authorList>
    </citation>
    <scope>NUCLEOTIDE SEQUENCE [LARGE SCALE GENOMIC DNA]</scope>
    <source>
        <strain evidence="4">Okayama-7 / 130 / ATCC MYA-4618 / FGSC 9003</strain>
    </source>
</reference>
<dbReference type="OrthoDB" id="2972868at2759"/>
<keyword evidence="2" id="KW-0472">Membrane</keyword>
<feature type="compositionally biased region" description="Low complexity" evidence="1">
    <location>
        <begin position="96"/>
        <end position="110"/>
    </location>
</feature>
<feature type="compositionally biased region" description="Polar residues" evidence="1">
    <location>
        <begin position="64"/>
        <end position="91"/>
    </location>
</feature>
<dbReference type="EMBL" id="AACS02000004">
    <property type="protein sequence ID" value="EAU81653.2"/>
    <property type="molecule type" value="Genomic_DNA"/>
</dbReference>
<keyword evidence="4" id="KW-1185">Reference proteome</keyword>
<dbReference type="GeneID" id="6016838"/>
<feature type="transmembrane region" description="Helical" evidence="2">
    <location>
        <begin position="390"/>
        <end position="415"/>
    </location>
</feature>
<dbReference type="VEuPathDB" id="FungiDB:CC1G_02669"/>
<protein>
    <submittedName>
        <fullName evidence="3">Uncharacterized protein</fullName>
    </submittedName>
</protein>
<feature type="compositionally biased region" description="Basic residues" evidence="1">
    <location>
        <begin position="228"/>
        <end position="237"/>
    </location>
</feature>
<dbReference type="KEGG" id="cci:CC1G_02669"/>
<feature type="region of interest" description="Disordered" evidence="1">
    <location>
        <begin position="155"/>
        <end position="238"/>
    </location>
</feature>
<gene>
    <name evidence="3" type="ORF">CC1G_02669</name>
</gene>
<comment type="caution">
    <text evidence="3">The sequence shown here is derived from an EMBL/GenBank/DDBJ whole genome shotgun (WGS) entry which is preliminary data.</text>
</comment>
<sequence>MASTQNPQSNDRSFLLLKPSTSSNIGGPGGEPRSSWTTTDSDNSESILPMSTASPDANSRLKEQSSSIQPSSFGKTTGSRSDALNPTNGSPAFSYPPLSNSSSFAPSPNAHHTRSLTASTANSSQAAVNSNPNHSPRAHPYQLAAYDSFNYRSAQVSKNDVPPQANPSASPPPAARDTIVSANGSRDHTNGAVYEKQSLSPRTPNTALPTNTLLSDVEGDRQAELDRRRRQQQRAQRRQSLATVASFGVLNGYNMPSNPGAIASTMHLHVPSDPKSAALTAIIIGSMLAVPLVLSVIYISVGHAVLRAAKPATSIYSRTTLTSSVQAGAVGGAILAIPILLVVYLMGLFPPGDSPESRGDTRSRGQDFFDDDSDAGLSKNLCSPRRLSEYAAWLGCVLLVFGVGAVSGALGVTVLSSSNLDTFNFSGRKEFLSPGTAAMSGLVGGAIVLGSIVATILLWVATVILFSNVDNFQPPDSEPRL</sequence>
<feature type="transmembrane region" description="Helical" evidence="2">
    <location>
        <begin position="276"/>
        <end position="306"/>
    </location>
</feature>
<dbReference type="Proteomes" id="UP000001861">
    <property type="component" value="Unassembled WGS sequence"/>
</dbReference>
<evidence type="ECO:0000256" key="2">
    <source>
        <dbReference type="SAM" id="Phobius"/>
    </source>
</evidence>
<dbReference type="eggNOG" id="ENOG502R29V">
    <property type="taxonomic scope" value="Eukaryota"/>
</dbReference>
<feature type="compositionally biased region" description="Polar residues" evidence="1">
    <location>
        <begin position="115"/>
        <end position="134"/>
    </location>
</feature>
<dbReference type="RefSeq" id="XP_001840206.2">
    <property type="nucleotide sequence ID" value="XM_001840154.2"/>
</dbReference>
<evidence type="ECO:0000313" key="4">
    <source>
        <dbReference type="Proteomes" id="UP000001861"/>
    </source>
</evidence>
<evidence type="ECO:0000313" key="3">
    <source>
        <dbReference type="EMBL" id="EAU81653.2"/>
    </source>
</evidence>
<feature type="region of interest" description="Disordered" evidence="1">
    <location>
        <begin position="1"/>
        <end position="139"/>
    </location>
</feature>
<organism evidence="3 4">
    <name type="scientific">Coprinopsis cinerea (strain Okayama-7 / 130 / ATCC MYA-4618 / FGSC 9003)</name>
    <name type="common">Inky cap fungus</name>
    <name type="synonym">Hormographiella aspergillata</name>
    <dbReference type="NCBI Taxonomy" id="240176"/>
    <lineage>
        <taxon>Eukaryota</taxon>
        <taxon>Fungi</taxon>
        <taxon>Dikarya</taxon>
        <taxon>Basidiomycota</taxon>
        <taxon>Agaricomycotina</taxon>
        <taxon>Agaricomycetes</taxon>
        <taxon>Agaricomycetidae</taxon>
        <taxon>Agaricales</taxon>
        <taxon>Agaricineae</taxon>
        <taxon>Psathyrellaceae</taxon>
        <taxon>Coprinopsis</taxon>
    </lineage>
</organism>
<accession>A8PBK5</accession>
<dbReference type="HOGENOM" id="CLU_567422_0_0_1"/>
<proteinExistence type="predicted"/>
<feature type="compositionally biased region" description="Polar residues" evidence="1">
    <location>
        <begin position="34"/>
        <end position="57"/>
    </location>
</feature>
<keyword evidence="2" id="KW-0812">Transmembrane</keyword>
<feature type="compositionally biased region" description="Polar residues" evidence="1">
    <location>
        <begin position="1"/>
        <end position="12"/>
    </location>
</feature>
<feature type="compositionally biased region" description="Low complexity" evidence="1">
    <location>
        <begin position="203"/>
        <end position="214"/>
    </location>
</feature>
<feature type="compositionally biased region" description="Basic and acidic residues" evidence="1">
    <location>
        <begin position="218"/>
        <end position="227"/>
    </location>
</feature>
<feature type="transmembrane region" description="Helical" evidence="2">
    <location>
        <begin position="436"/>
        <end position="466"/>
    </location>
</feature>
<feature type="transmembrane region" description="Helical" evidence="2">
    <location>
        <begin position="239"/>
        <end position="256"/>
    </location>
</feature>
<name>A8PBK5_COPC7</name>
<keyword evidence="2" id="KW-1133">Transmembrane helix</keyword>